<dbReference type="InterPro" id="IPR050465">
    <property type="entry name" value="UPF0194_transport"/>
</dbReference>
<feature type="domain" description="YknX-like beta-barrel" evidence="7">
    <location>
        <begin position="402"/>
        <end position="475"/>
    </location>
</feature>
<feature type="domain" description="Multidrug resistance protein MdtA-like barrel-sandwich hybrid" evidence="6">
    <location>
        <begin position="67"/>
        <end position="381"/>
    </location>
</feature>
<organism evidence="8">
    <name type="scientific">freshwater metagenome</name>
    <dbReference type="NCBI Taxonomy" id="449393"/>
    <lineage>
        <taxon>unclassified sequences</taxon>
        <taxon>metagenomes</taxon>
        <taxon>ecological metagenomes</taxon>
    </lineage>
</organism>
<evidence type="ECO:0000256" key="2">
    <source>
        <dbReference type="ARBA" id="ARBA00023054"/>
    </source>
</evidence>
<keyword evidence="5" id="KW-0812">Transmembrane</keyword>
<keyword evidence="5" id="KW-1133">Transmembrane helix</keyword>
<evidence type="ECO:0000256" key="1">
    <source>
        <dbReference type="ARBA" id="ARBA00004196"/>
    </source>
</evidence>
<feature type="transmembrane region" description="Helical" evidence="5">
    <location>
        <begin position="9"/>
        <end position="28"/>
    </location>
</feature>
<feature type="coiled-coil region" evidence="3">
    <location>
        <begin position="333"/>
        <end position="360"/>
    </location>
</feature>
<gene>
    <name evidence="8" type="ORF">UFOPK2360_01094</name>
</gene>
<evidence type="ECO:0000256" key="3">
    <source>
        <dbReference type="SAM" id="Coils"/>
    </source>
</evidence>
<dbReference type="PANTHER" id="PTHR32347">
    <property type="entry name" value="EFFLUX SYSTEM COMPONENT YKNX-RELATED"/>
    <property type="match status" value="1"/>
</dbReference>
<comment type="subcellular location">
    <subcellularLocation>
        <location evidence="1">Cell envelope</location>
    </subcellularLocation>
</comment>
<reference evidence="8" key="1">
    <citation type="submission" date="2020-05" db="EMBL/GenBank/DDBJ databases">
        <authorList>
            <person name="Chiriac C."/>
            <person name="Salcher M."/>
            <person name="Ghai R."/>
            <person name="Kavagutti S V."/>
        </authorList>
    </citation>
    <scope>NUCLEOTIDE SEQUENCE</scope>
</reference>
<dbReference type="InterPro" id="IPR058636">
    <property type="entry name" value="Beta-barrel_YknX"/>
</dbReference>
<dbReference type="Gene3D" id="2.40.50.100">
    <property type="match status" value="1"/>
</dbReference>
<evidence type="ECO:0000259" key="7">
    <source>
        <dbReference type="Pfam" id="PF25990"/>
    </source>
</evidence>
<protein>
    <submittedName>
        <fullName evidence="8">Unannotated protein</fullName>
    </submittedName>
</protein>
<evidence type="ECO:0000313" key="8">
    <source>
        <dbReference type="EMBL" id="CAB4690067.1"/>
    </source>
</evidence>
<dbReference type="NCBIfam" id="TIGR01730">
    <property type="entry name" value="RND_mfp"/>
    <property type="match status" value="1"/>
</dbReference>
<dbReference type="GO" id="GO:0022857">
    <property type="term" value="F:transmembrane transporter activity"/>
    <property type="evidence" value="ECO:0007669"/>
    <property type="project" value="InterPro"/>
</dbReference>
<dbReference type="GO" id="GO:0030313">
    <property type="term" value="C:cell envelope"/>
    <property type="evidence" value="ECO:0007669"/>
    <property type="project" value="UniProtKB-SubCell"/>
</dbReference>
<dbReference type="Gene3D" id="1.10.287.470">
    <property type="entry name" value="Helix hairpin bin"/>
    <property type="match status" value="1"/>
</dbReference>
<dbReference type="Pfam" id="PF25917">
    <property type="entry name" value="BSH_RND"/>
    <property type="match status" value="1"/>
</dbReference>
<dbReference type="SUPFAM" id="SSF111369">
    <property type="entry name" value="HlyD-like secretion proteins"/>
    <property type="match status" value="2"/>
</dbReference>
<dbReference type="InterPro" id="IPR058625">
    <property type="entry name" value="MdtA-like_BSH"/>
</dbReference>
<dbReference type="AlphaFoldDB" id="A0A6J6NU65"/>
<evidence type="ECO:0000256" key="4">
    <source>
        <dbReference type="SAM" id="MobiDB-lite"/>
    </source>
</evidence>
<accession>A0A6J6NU65</accession>
<dbReference type="Pfam" id="PF25990">
    <property type="entry name" value="Beta-barrel_YknX"/>
    <property type="match status" value="1"/>
</dbReference>
<proteinExistence type="predicted"/>
<keyword evidence="5" id="KW-0472">Membrane</keyword>
<dbReference type="GO" id="GO:0016020">
    <property type="term" value="C:membrane"/>
    <property type="evidence" value="ECO:0007669"/>
    <property type="project" value="InterPro"/>
</dbReference>
<keyword evidence="2 3" id="KW-0175">Coiled coil</keyword>
<dbReference type="Gene3D" id="2.40.420.20">
    <property type="match status" value="1"/>
</dbReference>
<feature type="region of interest" description="Disordered" evidence="4">
    <location>
        <begin position="569"/>
        <end position="591"/>
    </location>
</feature>
<evidence type="ECO:0000256" key="5">
    <source>
        <dbReference type="SAM" id="Phobius"/>
    </source>
</evidence>
<dbReference type="EMBL" id="CAEZXH010000076">
    <property type="protein sequence ID" value="CAB4690067.1"/>
    <property type="molecule type" value="Genomic_DNA"/>
</dbReference>
<dbReference type="Gene3D" id="2.40.30.170">
    <property type="match status" value="1"/>
</dbReference>
<evidence type="ECO:0000259" key="6">
    <source>
        <dbReference type="Pfam" id="PF25917"/>
    </source>
</evidence>
<dbReference type="InterPro" id="IPR006143">
    <property type="entry name" value="RND_pump_MFP"/>
</dbReference>
<sequence length="591" mass="59725">MKLGKSPRILLVNATILALILGSSWWGWNLLHPSAASSTATSAATVSVGDVTATVSASGTVTSPADVGVSPTINGILTNVYVKVGQKVSQGQMLAQLDSSTQNISVTQSEASLLSAKVALGKLTKSRTADEQKQVDLQVAQSKASLETAQKNFDDQSASIALNVATYQASVDAAKKSLDDAKVNTALSATTYLASIDAAKTSWDNAQKTLDNWLKINTMMSTEFCDSITVATANSVITSCGTFQGYMNSIQSAKTAYNNSLTSQSISLKKDAQSLASLEVSYQNAIASQSISLKKDAQTIQSLKNAIASAQLSYDLQQAGLAVAMQAANQNDLDTAAASIKTAEANLAQANKNLAATTINAPVGGEVASISATVGQSAGTQSSNTSGTVTGFIVLTNVSALRVQAGFSEADAAKIQVGQAATFTFEALPSVNANGVVAQISPLPTTTNNVVSYTVTFDLSKAVTGLKPGMTATATVTTGSATGVVKVTASAIRSTGNRSIVRVITTKDGKESIESRQVTIGLKGDGETEVQAGLKEGEKVALNATTTTSSSGFPVVGVPQGFGGLSGTGGGGFGGGGRGGGGGGGGGGGRG</sequence>
<name>A0A6J6NU65_9ZZZZ</name>